<dbReference type="EMBL" id="CAJOBG010040535">
    <property type="protein sequence ID" value="CAF4399370.1"/>
    <property type="molecule type" value="Genomic_DNA"/>
</dbReference>
<accession>A0A820P7E2</accession>
<protein>
    <submittedName>
        <fullName evidence="1">Uncharacterized protein</fullName>
    </submittedName>
</protein>
<organism evidence="1 2">
    <name type="scientific">Rotaria magnacalcarata</name>
    <dbReference type="NCBI Taxonomy" id="392030"/>
    <lineage>
        <taxon>Eukaryota</taxon>
        <taxon>Metazoa</taxon>
        <taxon>Spiralia</taxon>
        <taxon>Gnathifera</taxon>
        <taxon>Rotifera</taxon>
        <taxon>Eurotatoria</taxon>
        <taxon>Bdelloidea</taxon>
        <taxon>Philodinida</taxon>
        <taxon>Philodinidae</taxon>
        <taxon>Rotaria</taxon>
    </lineage>
</organism>
<reference evidence="1" key="1">
    <citation type="submission" date="2021-02" db="EMBL/GenBank/DDBJ databases">
        <authorList>
            <person name="Nowell W R."/>
        </authorList>
    </citation>
    <scope>NUCLEOTIDE SEQUENCE</scope>
</reference>
<dbReference type="Proteomes" id="UP000663866">
    <property type="component" value="Unassembled WGS sequence"/>
</dbReference>
<proteinExistence type="predicted"/>
<dbReference type="AlphaFoldDB" id="A0A820P7E2"/>
<evidence type="ECO:0000313" key="2">
    <source>
        <dbReference type="Proteomes" id="UP000663866"/>
    </source>
</evidence>
<sequence length="56" mass="6411">MTFTDKPLPFSIDDILKYEKSKSTIYPTFMPRSYQLSSLLPASYLSFSPTNKHSCS</sequence>
<evidence type="ECO:0000313" key="1">
    <source>
        <dbReference type="EMBL" id="CAF4399370.1"/>
    </source>
</evidence>
<feature type="non-terminal residue" evidence="1">
    <location>
        <position position="56"/>
    </location>
</feature>
<keyword evidence="2" id="KW-1185">Reference proteome</keyword>
<gene>
    <name evidence="1" type="ORF">OVN521_LOCUS34785</name>
</gene>
<name>A0A820P7E2_9BILA</name>
<comment type="caution">
    <text evidence="1">The sequence shown here is derived from an EMBL/GenBank/DDBJ whole genome shotgun (WGS) entry which is preliminary data.</text>
</comment>